<comment type="caution">
    <text evidence="2">The sequence shown here is derived from an EMBL/GenBank/DDBJ whole genome shotgun (WGS) entry which is preliminary data.</text>
</comment>
<evidence type="ECO:0000313" key="2">
    <source>
        <dbReference type="EMBL" id="MFC0198780.1"/>
    </source>
</evidence>
<accession>A0ABV6CDH9</accession>
<protein>
    <recommendedName>
        <fullName evidence="4">Amino acid permease</fullName>
    </recommendedName>
</protein>
<feature type="transmembrane region" description="Helical" evidence="1">
    <location>
        <begin position="20"/>
        <end position="38"/>
    </location>
</feature>
<dbReference type="Proteomes" id="UP001589795">
    <property type="component" value="Unassembled WGS sequence"/>
</dbReference>
<evidence type="ECO:0000313" key="3">
    <source>
        <dbReference type="Proteomes" id="UP001589795"/>
    </source>
</evidence>
<keyword evidence="1" id="KW-0472">Membrane</keyword>
<keyword evidence="3" id="KW-1185">Reference proteome</keyword>
<evidence type="ECO:0008006" key="4">
    <source>
        <dbReference type="Google" id="ProtNLM"/>
    </source>
</evidence>
<reference evidence="2 3" key="1">
    <citation type="submission" date="2024-09" db="EMBL/GenBank/DDBJ databases">
        <authorList>
            <person name="Sun Q."/>
            <person name="Mori K."/>
        </authorList>
    </citation>
    <scope>NUCLEOTIDE SEQUENCE [LARGE SCALE GENOMIC DNA]</scope>
    <source>
        <strain evidence="2 3">CCM 7904</strain>
    </source>
</reference>
<gene>
    <name evidence="2" type="ORF">ACFFIZ_00020</name>
</gene>
<evidence type="ECO:0000256" key="1">
    <source>
        <dbReference type="SAM" id="Phobius"/>
    </source>
</evidence>
<dbReference type="EMBL" id="JBHLWQ010000001">
    <property type="protein sequence ID" value="MFC0198780.1"/>
    <property type="molecule type" value="Genomic_DNA"/>
</dbReference>
<name>A0ABV6CDH9_9RHOB</name>
<feature type="transmembrane region" description="Helical" evidence="1">
    <location>
        <begin position="58"/>
        <end position="76"/>
    </location>
</feature>
<sequence>MSETHAGGAATSAALSRNSIGTTHIVFFVIAAVAPLASVVEGSPTAFAFGNGAGVPGVYLLAGLLYLIFSVGFTAVSRTAGSFGGFYTYIAKGLDVPPALPQSS</sequence>
<keyword evidence="1" id="KW-1133">Transmembrane helix</keyword>
<proteinExistence type="predicted"/>
<dbReference type="RefSeq" id="WP_265508746.1">
    <property type="nucleotide sequence ID" value="NZ_JAOTBE010000108.1"/>
</dbReference>
<organism evidence="2 3">
    <name type="scientific">Paracoccus rhizosphaerae</name>
    <dbReference type="NCBI Taxonomy" id="1133347"/>
    <lineage>
        <taxon>Bacteria</taxon>
        <taxon>Pseudomonadati</taxon>
        <taxon>Pseudomonadota</taxon>
        <taxon>Alphaproteobacteria</taxon>
        <taxon>Rhodobacterales</taxon>
        <taxon>Paracoccaceae</taxon>
        <taxon>Paracoccus</taxon>
    </lineage>
</organism>
<keyword evidence="1" id="KW-0812">Transmembrane</keyword>